<dbReference type="SUPFAM" id="SSF82714">
    <property type="entry name" value="Multidrug efflux transporter AcrB TolC docking domain, DN and DC subdomains"/>
    <property type="match status" value="2"/>
</dbReference>
<keyword evidence="4" id="KW-1003">Cell membrane</keyword>
<feature type="transmembrane region" description="Helical" evidence="8">
    <location>
        <begin position="984"/>
        <end position="1003"/>
    </location>
</feature>
<comment type="similarity">
    <text evidence="2">Belongs to the resistance-nodulation-cell division (RND) (TC 2.A.6) family.</text>
</comment>
<dbReference type="GO" id="GO:0042910">
    <property type="term" value="F:xenobiotic transmembrane transporter activity"/>
    <property type="evidence" value="ECO:0007669"/>
    <property type="project" value="TreeGrafter"/>
</dbReference>
<dbReference type="OrthoDB" id="636130at2"/>
<dbReference type="Gene3D" id="1.20.1600.10">
    <property type="entry name" value="Outer membrane efflux proteins (OEP)"/>
    <property type="match status" value="1"/>
</dbReference>
<evidence type="ECO:0000256" key="8">
    <source>
        <dbReference type="SAM" id="Phobius"/>
    </source>
</evidence>
<evidence type="ECO:0000256" key="6">
    <source>
        <dbReference type="ARBA" id="ARBA00022989"/>
    </source>
</evidence>
<feature type="transmembrane region" description="Helical" evidence="8">
    <location>
        <begin position="343"/>
        <end position="362"/>
    </location>
</feature>
<dbReference type="NCBIfam" id="TIGR00914">
    <property type="entry name" value="2A0601"/>
    <property type="match status" value="1"/>
</dbReference>
<dbReference type="Gene3D" id="3.30.70.1320">
    <property type="entry name" value="Multidrug efflux transporter AcrB pore domain like"/>
    <property type="match status" value="1"/>
</dbReference>
<keyword evidence="10" id="KW-1185">Reference proteome</keyword>
<dbReference type="SUPFAM" id="SSF82866">
    <property type="entry name" value="Multidrug efflux transporter AcrB transmembrane domain"/>
    <property type="match status" value="2"/>
</dbReference>
<dbReference type="GO" id="GO:0008324">
    <property type="term" value="F:monoatomic cation transmembrane transporter activity"/>
    <property type="evidence" value="ECO:0007669"/>
    <property type="project" value="InterPro"/>
</dbReference>
<keyword evidence="3" id="KW-0813">Transport</keyword>
<keyword evidence="6 8" id="KW-1133">Transmembrane helix</keyword>
<proteinExistence type="inferred from homology"/>
<dbReference type="InterPro" id="IPR027463">
    <property type="entry name" value="AcrB_DN_DC_subdom"/>
</dbReference>
<dbReference type="EMBL" id="CP032317">
    <property type="protein sequence ID" value="AYA38891.1"/>
    <property type="molecule type" value="Genomic_DNA"/>
</dbReference>
<feature type="transmembrane region" description="Helical" evidence="8">
    <location>
        <begin position="942"/>
        <end position="964"/>
    </location>
</feature>
<dbReference type="PANTHER" id="PTHR32063">
    <property type="match status" value="1"/>
</dbReference>
<dbReference type="InterPro" id="IPR004763">
    <property type="entry name" value="CusA-like"/>
</dbReference>
<comment type="subcellular location">
    <subcellularLocation>
        <location evidence="1">Cell membrane</location>
        <topology evidence="1">Multi-pass membrane protein</topology>
    </subcellularLocation>
</comment>
<dbReference type="SUPFAM" id="SSF82693">
    <property type="entry name" value="Multidrug efflux transporter AcrB pore domain, PN1, PN2, PC1 and PC2 subdomains"/>
    <property type="match status" value="3"/>
</dbReference>
<dbReference type="Proteomes" id="UP000262802">
    <property type="component" value="Chromosome"/>
</dbReference>
<dbReference type="Gene3D" id="1.20.1640.10">
    <property type="entry name" value="Multidrug efflux transporter AcrB transmembrane domain"/>
    <property type="match status" value="2"/>
</dbReference>
<evidence type="ECO:0000313" key="10">
    <source>
        <dbReference type="Proteomes" id="UP000262802"/>
    </source>
</evidence>
<feature type="transmembrane region" description="Helical" evidence="8">
    <location>
        <begin position="493"/>
        <end position="517"/>
    </location>
</feature>
<dbReference type="GO" id="GO:0005886">
    <property type="term" value="C:plasma membrane"/>
    <property type="evidence" value="ECO:0007669"/>
    <property type="project" value="UniProtKB-SubCell"/>
</dbReference>
<feature type="transmembrane region" description="Helical" evidence="8">
    <location>
        <begin position="1015"/>
        <end position="1040"/>
    </location>
</feature>
<dbReference type="KEGG" id="hyh:D3Y59_09970"/>
<gene>
    <name evidence="9" type="ORF">D3Y59_09970</name>
</gene>
<feature type="transmembrane region" description="Helical" evidence="8">
    <location>
        <begin position="369"/>
        <end position="389"/>
    </location>
</feature>
<sequence>MFNKLIALSLRHKLGVGVGVVALLVWGLYALRHLPIDAVPDITNNQVIVYTVSPSLSAADVERLVTFPVEQSVATIPGREEVRSFSRAGLSVVTIVFGDAIDNYWARQQVAERLRAAEAQIPPGLGQPEMGPPTTGLGEIYQYTIRTKPGFEKKYSLSELRTLQDWVVRRQLLGTPGVADVSSFGGYMRQYEVAVEPARLRSLGLTVADLQEALSRNNGNAGGGYLVRGPQAWFIRTEGLAQSEADIGRAVVRPATESRGPILIRDVADVRAGAAPRFGAMTRNHHGETVGGLVLMLRGANSSEVVAAVKTKMAAIQKTLPEGLEITPFLDRTKLVDQAISTVAKNLAEGALIVIFVLVLFLGNWRAGLLVASVIPLAMLFAIGMMHVFGVSGNLMSLGAIDFGLIVDGAVIIVEATMHRLSTRFGQAHGSGELPLTNDDLSPQEMDAEVYDAASRIQQSASFGQFIILMVYLPILALTGIEGKMFRPMAETVAFAILGAFILSLTYVPVMSALLLRKGVHGGWSDKVLARLAARYRALVQQVLTVPQLVLGAAVALLVGAVLLLGTLGGEFIPTLEEGDFAVETRVLPGSSLDYTIKQAQQASDLLKQQFPEVKEVVAKIGSSEIPIDPMPLEACDLIVVLKDRKEWSSADNREDLAAKMAHALRVLPGVTFGFQQPIQMRFNELISGARQDVVVKIYGEDLDQLAGYARQVGNLVKQVPGAADLYVEQATGLAQIVVRPDRERLAQFGLSVDDLNQSIAAAFAGAGAGQVFEGDRRFDLVVRLADQYRHDISQVRALNVPLPAGGQVPLEQVAKVEYQVGPSQIQRDNAQRRITVGFNVRGRDVQRVVEEVQALVQRNVKLSPGYNVTYGGQFENLRQANERLGIAVPVALLMIFGLLFLTFGSLKQAVLIFTAIPLAAVGGVAALWLRGLPFSISAGVGFIALFGVAVLNGIVLLSAFNTLRDFGVRDVRERVLRGTEERLRPVLMTATVASLGFLPMALAGTAGAEVQRPLATVVIGGLVSATLLTLLVLPVLYYLSEAEGGFWRNLLGRAPRAKTVAAVGAGLVLLLPAAASAQTPAADRRAAPAPLTAAGAVEAALGRSGDVRAASYQLSARTAVRGAVWELPRTTVQAGYGQFNSPYMDNQFSIAQPLPALGQYRALMGLAAAQVAVAETELDVRRAELRRQVRTTYQQAVYARHRLVLLRSQDSLSRAFRRAAELRFKTGEAARIEPATALVQQGETQLATARTRTDYLAARRQLQALLQWPSLPVPADSLLQPLPLPIEVVSLLGDSLQATTDTTKATDPTARLLNRQAAERQAEALVLRRSRRPELGLTYLNQSLRGNILYKGTERFYGPGNRFQAAQLSLNVPLWTRPHKAREEAARLQQLAAQEAYRRRVAEVAANQASLLARLREQQQRMAFYQQTGLPQAALILRLAGKGWRAGEMDFAEYLLHAERAQRLRADYLDAILAYNQTVLELEYLLGRTD</sequence>
<feature type="transmembrane region" description="Helical" evidence="8">
    <location>
        <begin position="395"/>
        <end position="414"/>
    </location>
</feature>
<dbReference type="Gene3D" id="3.30.2090.10">
    <property type="entry name" value="Multidrug efflux transporter AcrB TolC docking domain, DN and DC subdomains"/>
    <property type="match status" value="2"/>
</dbReference>
<evidence type="ECO:0000256" key="1">
    <source>
        <dbReference type="ARBA" id="ARBA00004651"/>
    </source>
</evidence>
<dbReference type="PANTHER" id="PTHR32063:SF24">
    <property type="entry name" value="CATION EFFLUX SYSTEM (ACRB_ACRD_ACRF FAMILY)"/>
    <property type="match status" value="1"/>
</dbReference>
<dbReference type="Gene3D" id="3.30.70.1440">
    <property type="entry name" value="Multidrug efflux transporter AcrB pore domain"/>
    <property type="match status" value="1"/>
</dbReference>
<dbReference type="GO" id="GO:0015562">
    <property type="term" value="F:efflux transmembrane transporter activity"/>
    <property type="evidence" value="ECO:0007669"/>
    <property type="project" value="InterPro"/>
</dbReference>
<keyword evidence="5 8" id="KW-0812">Transmembrane</keyword>
<evidence type="ECO:0000256" key="2">
    <source>
        <dbReference type="ARBA" id="ARBA00010942"/>
    </source>
</evidence>
<evidence type="ECO:0000313" key="9">
    <source>
        <dbReference type="EMBL" id="AYA38891.1"/>
    </source>
</evidence>
<dbReference type="Pfam" id="PF00873">
    <property type="entry name" value="ACR_tran"/>
    <property type="match status" value="1"/>
</dbReference>
<evidence type="ECO:0000256" key="5">
    <source>
        <dbReference type="ARBA" id="ARBA00022692"/>
    </source>
</evidence>
<dbReference type="PRINTS" id="PR00702">
    <property type="entry name" value="ACRIFLAVINRP"/>
</dbReference>
<feature type="transmembrane region" description="Helical" evidence="8">
    <location>
        <begin position="911"/>
        <end position="930"/>
    </location>
</feature>
<reference evidence="9 10" key="1">
    <citation type="submission" date="2018-09" db="EMBL/GenBank/DDBJ databases">
        <title>Hymenobacter medium sp. nov., isolated from R2A medium.</title>
        <authorList>
            <person name="Yingchao G."/>
        </authorList>
    </citation>
    <scope>NUCLEOTIDE SEQUENCE [LARGE SCALE GENOMIC DNA]</scope>
    <source>
        <strain evidence="10">sh-6</strain>
    </source>
</reference>
<evidence type="ECO:0000256" key="3">
    <source>
        <dbReference type="ARBA" id="ARBA00022448"/>
    </source>
</evidence>
<accession>A0A3B7RDA3</accession>
<dbReference type="SUPFAM" id="SSF56954">
    <property type="entry name" value="Outer membrane efflux proteins (OEP)"/>
    <property type="match status" value="1"/>
</dbReference>
<feature type="transmembrane region" description="Helical" evidence="8">
    <location>
        <begin position="885"/>
        <end position="904"/>
    </location>
</feature>
<evidence type="ECO:0000256" key="7">
    <source>
        <dbReference type="ARBA" id="ARBA00023136"/>
    </source>
</evidence>
<feature type="transmembrane region" description="Helical" evidence="8">
    <location>
        <begin position="538"/>
        <end position="565"/>
    </location>
</feature>
<name>A0A3B7RDA3_9BACT</name>
<dbReference type="RefSeq" id="WP_119446419.1">
    <property type="nucleotide sequence ID" value="NZ_CP032317.1"/>
</dbReference>
<evidence type="ECO:0000256" key="4">
    <source>
        <dbReference type="ARBA" id="ARBA00022475"/>
    </source>
</evidence>
<dbReference type="InterPro" id="IPR001036">
    <property type="entry name" value="Acrflvin-R"/>
</dbReference>
<dbReference type="Gene3D" id="3.30.70.1430">
    <property type="entry name" value="Multidrug efflux transporter AcrB pore domain"/>
    <property type="match status" value="2"/>
</dbReference>
<feature type="transmembrane region" description="Helical" evidence="8">
    <location>
        <begin position="463"/>
        <end position="481"/>
    </location>
</feature>
<protein>
    <submittedName>
        <fullName evidence="9">CusA/CzcA family heavy metal efflux RND transporter</fullName>
    </submittedName>
</protein>
<keyword evidence="7 8" id="KW-0472">Membrane</keyword>
<organism evidence="9 10">
    <name type="scientific">Hymenobacter oligotrophus</name>
    <dbReference type="NCBI Taxonomy" id="2319843"/>
    <lineage>
        <taxon>Bacteria</taxon>
        <taxon>Pseudomonadati</taxon>
        <taxon>Bacteroidota</taxon>
        <taxon>Cytophagia</taxon>
        <taxon>Cytophagales</taxon>
        <taxon>Hymenobacteraceae</taxon>
        <taxon>Hymenobacter</taxon>
    </lineage>
</organism>
<feature type="transmembrane region" description="Helical" evidence="8">
    <location>
        <begin position="1061"/>
        <end position="1078"/>
    </location>
</feature>